<organism evidence="2 3">
    <name type="scientific">Pedobacter albus</name>
    <dbReference type="NCBI Taxonomy" id="3113905"/>
    <lineage>
        <taxon>Bacteria</taxon>
        <taxon>Pseudomonadati</taxon>
        <taxon>Bacteroidota</taxon>
        <taxon>Sphingobacteriia</taxon>
        <taxon>Sphingobacteriales</taxon>
        <taxon>Sphingobacteriaceae</taxon>
        <taxon>Pedobacter</taxon>
    </lineage>
</organism>
<proteinExistence type="predicted"/>
<evidence type="ECO:0000256" key="1">
    <source>
        <dbReference type="ARBA" id="ARBA00023251"/>
    </source>
</evidence>
<dbReference type="Pfam" id="PF19581">
    <property type="entry name" value="Glyoxalase_7"/>
    <property type="match status" value="1"/>
</dbReference>
<dbReference type="InterPro" id="IPR000335">
    <property type="entry name" value="Bleomycin-R"/>
</dbReference>
<protein>
    <submittedName>
        <fullName evidence="2">Glyoxalase superfamily protein</fullName>
    </submittedName>
</protein>
<dbReference type="SUPFAM" id="SSF54593">
    <property type="entry name" value="Glyoxalase/Bleomycin resistance protein/Dihydroxybiphenyl dioxygenase"/>
    <property type="match status" value="1"/>
</dbReference>
<name>A0ABU7I6U6_9SPHI</name>
<accession>A0ABU7I6U6</accession>
<dbReference type="RefSeq" id="WP_330107522.1">
    <property type="nucleotide sequence ID" value="NZ_JAZDQT010000001.1"/>
</dbReference>
<dbReference type="EMBL" id="JAZDQT010000001">
    <property type="protein sequence ID" value="MEE1945173.1"/>
    <property type="molecule type" value="Genomic_DNA"/>
</dbReference>
<dbReference type="Gene3D" id="3.10.180.10">
    <property type="entry name" value="2,3-Dihydroxybiphenyl 1,2-Dioxygenase, domain 1"/>
    <property type="match status" value="1"/>
</dbReference>
<dbReference type="CDD" id="cd08349">
    <property type="entry name" value="BLMA_like"/>
    <property type="match status" value="1"/>
</dbReference>
<comment type="caution">
    <text evidence="2">The sequence shown here is derived from an EMBL/GenBank/DDBJ whole genome shotgun (WGS) entry which is preliminary data.</text>
</comment>
<keyword evidence="3" id="KW-1185">Reference proteome</keyword>
<reference evidence="2 3" key="1">
    <citation type="submission" date="2024-01" db="EMBL/GenBank/DDBJ databases">
        <title>Pedobacter sp. nov., isolated from fresh soil.</title>
        <authorList>
            <person name="Le N.T.T."/>
        </authorList>
    </citation>
    <scope>NUCLEOTIDE SEQUENCE [LARGE SCALE GENOMIC DNA]</scope>
    <source>
        <strain evidence="2 3">KR3-3</strain>
    </source>
</reference>
<sequence length="128" mass="15062">MKCTKVVPILRMFDYAKAVEFYVDWLGFKIDWEHQFEDNTPIYMQISLGGIELHLSEHHGDCSPGAHIHIDCTGLKEFHRSLIDKKYKYNRPGLEKTFYGTWCVTVNDPFFNKISFNEELPENEKTDL</sequence>
<evidence type="ECO:0000313" key="3">
    <source>
        <dbReference type="Proteomes" id="UP001336835"/>
    </source>
</evidence>
<gene>
    <name evidence="2" type="ORF">VRU48_08645</name>
</gene>
<dbReference type="InterPro" id="IPR029068">
    <property type="entry name" value="Glyas_Bleomycin-R_OHBP_Dase"/>
</dbReference>
<keyword evidence="1" id="KW-0046">Antibiotic resistance</keyword>
<dbReference type="Proteomes" id="UP001336835">
    <property type="component" value="Unassembled WGS sequence"/>
</dbReference>
<evidence type="ECO:0000313" key="2">
    <source>
        <dbReference type="EMBL" id="MEE1945173.1"/>
    </source>
</evidence>